<dbReference type="Pfam" id="PF04664">
    <property type="entry name" value="OGFr_N"/>
    <property type="match status" value="1"/>
</dbReference>
<feature type="compositionally biased region" description="Basic and acidic residues" evidence="2">
    <location>
        <begin position="811"/>
        <end position="825"/>
    </location>
</feature>
<feature type="compositionally biased region" description="Polar residues" evidence="2">
    <location>
        <begin position="490"/>
        <end position="501"/>
    </location>
</feature>
<feature type="compositionally biased region" description="Basic and acidic residues" evidence="2">
    <location>
        <begin position="51"/>
        <end position="75"/>
    </location>
</feature>
<feature type="compositionally biased region" description="Acidic residues" evidence="2">
    <location>
        <begin position="15"/>
        <end position="28"/>
    </location>
</feature>
<feature type="domain" description="Opioid growth factor receptor (OGFr) conserved" evidence="3">
    <location>
        <begin position="227"/>
        <end position="414"/>
    </location>
</feature>
<feature type="region of interest" description="Disordered" evidence="2">
    <location>
        <begin position="470"/>
        <end position="509"/>
    </location>
</feature>
<evidence type="ECO:0000256" key="2">
    <source>
        <dbReference type="SAM" id="MobiDB-lite"/>
    </source>
</evidence>
<reference evidence="5 6" key="1">
    <citation type="submission" date="2025-04" db="UniProtKB">
        <authorList>
            <consortium name="RefSeq"/>
        </authorList>
    </citation>
    <scope>IDENTIFICATION</scope>
    <source>
        <tissue evidence="5 6">Liver</tissue>
    </source>
</reference>
<dbReference type="OMA" id="DFVWGPH"/>
<dbReference type="GeneID" id="103053809"/>
<protein>
    <submittedName>
        <fullName evidence="5 6">Opioid growth factor receptor-like protein 1 isoform X1</fullName>
    </submittedName>
</protein>
<dbReference type="OrthoDB" id="9030204at2759"/>
<evidence type="ECO:0000256" key="1">
    <source>
        <dbReference type="ARBA" id="ARBA00010365"/>
    </source>
</evidence>
<feature type="region of interest" description="Disordered" evidence="2">
    <location>
        <begin position="789"/>
        <end position="825"/>
    </location>
</feature>
<dbReference type="RefSeq" id="XP_025031397.1">
    <property type="nucleotide sequence ID" value="XM_025175629.1"/>
</dbReference>
<dbReference type="PANTHER" id="PTHR14015">
    <property type="entry name" value="OPIOID GROWTH FACTOR RECEPTOR OGFR ZETA-TYPE OPIOID RECEPTOR"/>
    <property type="match status" value="1"/>
</dbReference>
<feature type="region of interest" description="Disordered" evidence="2">
    <location>
        <begin position="567"/>
        <end position="630"/>
    </location>
</feature>
<evidence type="ECO:0000313" key="6">
    <source>
        <dbReference type="RefSeq" id="XP_025031397.1"/>
    </source>
</evidence>
<accession>A0A9F5JDV7</accession>
<feature type="region of interest" description="Disordered" evidence="2">
    <location>
        <begin position="1"/>
        <end position="75"/>
    </location>
</feature>
<dbReference type="InterPro" id="IPR006757">
    <property type="entry name" value="OGF_rcpt"/>
</dbReference>
<dbReference type="InterPro" id="IPR039574">
    <property type="entry name" value="OGFr"/>
</dbReference>
<evidence type="ECO:0000259" key="3">
    <source>
        <dbReference type="Pfam" id="PF04664"/>
    </source>
</evidence>
<feature type="compositionally biased region" description="Basic and acidic residues" evidence="2">
    <location>
        <begin position="470"/>
        <end position="489"/>
    </location>
</feature>
<evidence type="ECO:0000313" key="5">
    <source>
        <dbReference type="RefSeq" id="XP_025031396.1"/>
    </source>
</evidence>
<gene>
    <name evidence="5 6" type="primary">LOC103053809</name>
</gene>
<keyword evidence="4" id="KW-1185">Reference proteome</keyword>
<organism evidence="4 5">
    <name type="scientific">Python bivittatus</name>
    <name type="common">Burmese python</name>
    <name type="synonym">Python molurus bivittatus</name>
    <dbReference type="NCBI Taxonomy" id="176946"/>
    <lineage>
        <taxon>Eukaryota</taxon>
        <taxon>Metazoa</taxon>
        <taxon>Chordata</taxon>
        <taxon>Craniata</taxon>
        <taxon>Vertebrata</taxon>
        <taxon>Euteleostomi</taxon>
        <taxon>Lepidosauria</taxon>
        <taxon>Squamata</taxon>
        <taxon>Bifurcata</taxon>
        <taxon>Unidentata</taxon>
        <taxon>Episquamata</taxon>
        <taxon>Toxicofera</taxon>
        <taxon>Serpentes</taxon>
        <taxon>Henophidia</taxon>
        <taxon>Pythonidae</taxon>
        <taxon>Python</taxon>
    </lineage>
</organism>
<dbReference type="AlphaFoldDB" id="A0A9F5JDV7"/>
<evidence type="ECO:0000313" key="4">
    <source>
        <dbReference type="Proteomes" id="UP000695026"/>
    </source>
</evidence>
<dbReference type="GO" id="GO:0140625">
    <property type="term" value="F:opioid growth factor receptor activity"/>
    <property type="evidence" value="ECO:0007669"/>
    <property type="project" value="InterPro"/>
</dbReference>
<dbReference type="PANTHER" id="PTHR14015:SF1">
    <property type="entry name" value="OPIOID GROWTH FACTOR RECEPTOR"/>
    <property type="match status" value="1"/>
</dbReference>
<dbReference type="Proteomes" id="UP000695026">
    <property type="component" value="Unplaced"/>
</dbReference>
<comment type="similarity">
    <text evidence="1">Belongs to the opioid growth factor receptor family.</text>
</comment>
<name>A0A9F5JDV7_PYTBI</name>
<feature type="compositionally biased region" description="Low complexity" evidence="2">
    <location>
        <begin position="614"/>
        <end position="627"/>
    </location>
</feature>
<dbReference type="GO" id="GO:0016020">
    <property type="term" value="C:membrane"/>
    <property type="evidence" value="ECO:0007669"/>
    <property type="project" value="InterPro"/>
</dbReference>
<feature type="compositionally biased region" description="Acidic residues" evidence="2">
    <location>
        <begin position="38"/>
        <end position="50"/>
    </location>
</feature>
<dbReference type="RefSeq" id="XP_025031396.1">
    <property type="nucleotide sequence ID" value="XM_025175628.1"/>
</dbReference>
<sequence length="825" mass="94460">MAAWMRPGREKDQASEGEEEEEEEEGEEAGGGLWEYDSTWEEEEKEEEEKEEGRREKKEREPASQAAHLEEAREMHSWWSPSSKWASASQEWRRPSLSAGGVKKWKSISRRNWDAARDLQKYRRHYPGLEETELNEEDMWNLSFYKNEINFLPREMKKGQDFGHNHHHDLFDPPVLLQCFQGLPKEEELYFQGQMTSGSVMEGIYEEDTGMEDQGYQEGGSAFQERVQGLYIEDLLETWQDKYEVLEENHSYIQWLFPLREQGMNFHAKRLTRQEIEAFKKSEEVMKRFVRAYKLMLSFYGVNLINKETGELRRAENWSDRFMNLNQYSHNNLRITRILKCLGEMGYEHYQVQLVKFFLIETLVHQELPRVMRSALDYFMFTIRNKPKRRELVYFAWQHFKPKCEFVWGPHKKLRRFKPQSVKFLSNPEEQAHIKKEDEEVVEKDNIESSQKIFQRLMEKPGLEGARETLEKEKDGLSVENSVAEHDLDTTINRNHTEQPGSNNNAKLNLSASNSVQDTGSRRRVTSVQSSDLLQDGEVLEPQIKPVGDCKTSRKANQPHFALVTVGETEKEDSEEGTVSSDCPLEGKDHADECVGEAEGENLKESKKRKLEMSKLSGESSGVSKSPSDIERISHNLGEVVITKEEVSTLAPKGGNADSRVGKEAGSLDAVIKRRKVDMAPKGGSSKVDDEVILSKSQGISSITHDVKKTDPVCQEETKTAVNASVDTLTGPRAGGVDILADSKKNDLPVDGCLLENVKEQEAPTLTESEAPWLSETFIAHKRGVRNNAGWKEQDTEETFDGSTGRNNIPKIKEHENTMGGPEKE</sequence>
<proteinExistence type="inferred from homology"/>